<evidence type="ECO:0000313" key="2">
    <source>
        <dbReference type="Proteomes" id="UP000315003"/>
    </source>
</evidence>
<evidence type="ECO:0000313" key="1">
    <source>
        <dbReference type="EMBL" id="QDT59259.1"/>
    </source>
</evidence>
<reference evidence="1 2" key="1">
    <citation type="submission" date="2019-02" db="EMBL/GenBank/DDBJ databases">
        <title>Deep-cultivation of Planctomycetes and their phenomic and genomic characterization uncovers novel biology.</title>
        <authorList>
            <person name="Wiegand S."/>
            <person name="Jogler M."/>
            <person name="Boedeker C."/>
            <person name="Pinto D."/>
            <person name="Vollmers J."/>
            <person name="Rivas-Marin E."/>
            <person name="Kohn T."/>
            <person name="Peeters S.H."/>
            <person name="Heuer A."/>
            <person name="Rast P."/>
            <person name="Oberbeckmann S."/>
            <person name="Bunk B."/>
            <person name="Jeske O."/>
            <person name="Meyerdierks A."/>
            <person name="Storesund J.E."/>
            <person name="Kallscheuer N."/>
            <person name="Luecker S."/>
            <person name="Lage O.M."/>
            <person name="Pohl T."/>
            <person name="Merkel B.J."/>
            <person name="Hornburger P."/>
            <person name="Mueller R.-W."/>
            <person name="Bruemmer F."/>
            <person name="Labrenz M."/>
            <person name="Spormann A.M."/>
            <person name="Op den Camp H."/>
            <person name="Overmann J."/>
            <person name="Amann R."/>
            <person name="Jetten M.S.M."/>
            <person name="Mascher T."/>
            <person name="Medema M.H."/>
            <person name="Devos D.P."/>
            <person name="Kaster A.-K."/>
            <person name="Ovreas L."/>
            <person name="Rohde M."/>
            <person name="Galperin M.Y."/>
            <person name="Jogler C."/>
        </authorList>
    </citation>
    <scope>NUCLEOTIDE SEQUENCE [LARGE SCALE GENOMIC DNA]</scope>
    <source>
        <strain evidence="1 2">SV_7m_r</strain>
    </source>
</reference>
<organism evidence="1 2">
    <name type="scientific">Stieleria bergensis</name>
    <dbReference type="NCBI Taxonomy" id="2528025"/>
    <lineage>
        <taxon>Bacteria</taxon>
        <taxon>Pseudomonadati</taxon>
        <taxon>Planctomycetota</taxon>
        <taxon>Planctomycetia</taxon>
        <taxon>Pirellulales</taxon>
        <taxon>Pirellulaceae</taxon>
        <taxon>Stieleria</taxon>
    </lineage>
</organism>
<protein>
    <submittedName>
        <fullName evidence="1">Uncharacterized protein</fullName>
    </submittedName>
</protein>
<dbReference type="EMBL" id="CP036272">
    <property type="protein sequence ID" value="QDT59259.1"/>
    <property type="molecule type" value="Genomic_DNA"/>
</dbReference>
<dbReference type="Proteomes" id="UP000315003">
    <property type="component" value="Chromosome"/>
</dbReference>
<dbReference type="AlphaFoldDB" id="A0A517ST08"/>
<accession>A0A517ST08</accession>
<gene>
    <name evidence="1" type="ORF">SV7mr_17660</name>
</gene>
<proteinExistence type="predicted"/>
<keyword evidence="2" id="KW-1185">Reference proteome</keyword>
<sequence length="63" mass="6954">MKPTPACACNAMASRGKYHFGKTFACGETVTKRDLAEQNQRQLSVLFLPQVCVNAKPTTPRQL</sequence>
<name>A0A517ST08_9BACT</name>